<dbReference type="Gene3D" id="3.80.10.10">
    <property type="entry name" value="Ribonuclease Inhibitor"/>
    <property type="match status" value="1"/>
</dbReference>
<evidence type="ECO:0000313" key="11">
    <source>
        <dbReference type="Proteomes" id="UP001280121"/>
    </source>
</evidence>
<keyword evidence="5 9" id="KW-0472">Membrane</keyword>
<evidence type="ECO:0000256" key="3">
    <source>
        <dbReference type="ARBA" id="ARBA00022729"/>
    </source>
</evidence>
<feature type="region of interest" description="Disordered" evidence="8">
    <location>
        <begin position="62"/>
        <end position="82"/>
    </location>
</feature>
<gene>
    <name evidence="10" type="ORF">Ddye_006854</name>
</gene>
<keyword evidence="11" id="KW-1185">Reference proteome</keyword>
<dbReference type="InterPro" id="IPR032675">
    <property type="entry name" value="LRR_dom_sf"/>
</dbReference>
<evidence type="ECO:0000313" key="10">
    <source>
        <dbReference type="EMBL" id="KAK2660321.1"/>
    </source>
</evidence>
<dbReference type="EMBL" id="JANJYI010000002">
    <property type="protein sequence ID" value="KAK2660321.1"/>
    <property type="molecule type" value="Genomic_DNA"/>
</dbReference>
<comment type="subcellular location">
    <subcellularLocation>
        <location evidence="1">Membrane</location>
        <topology evidence="1">Single-pass type I membrane protein</topology>
    </subcellularLocation>
</comment>
<evidence type="ECO:0000256" key="6">
    <source>
        <dbReference type="ARBA" id="ARBA00023170"/>
    </source>
</evidence>
<evidence type="ECO:0000256" key="9">
    <source>
        <dbReference type="SAM" id="Phobius"/>
    </source>
</evidence>
<feature type="transmembrane region" description="Helical" evidence="9">
    <location>
        <begin position="102"/>
        <end position="124"/>
    </location>
</feature>
<sequence>MPKLLQEISIEVTNLEALQPLNLSHDFFSGRIPETIGAMRSLESMDFSLNWFSGEIHNNCTDTLPVPNNESGEGQDGNDPDEPEVDWFYVSKALGFVPEVGWFYVSMALGFVVGFWIVIGPLLVHRR</sequence>
<dbReference type="AlphaFoldDB" id="A0AAD9XJE6"/>
<keyword evidence="3" id="KW-0732">Signal</keyword>
<dbReference type="InterPro" id="IPR046956">
    <property type="entry name" value="RLP23-like"/>
</dbReference>
<reference evidence="10" key="1">
    <citation type="journal article" date="2023" name="Plant J.">
        <title>Genome sequences and population genomics provide insights into the demographic history, inbreeding, and mutation load of two 'living fossil' tree species of Dipteronia.</title>
        <authorList>
            <person name="Feng Y."/>
            <person name="Comes H.P."/>
            <person name="Chen J."/>
            <person name="Zhu S."/>
            <person name="Lu R."/>
            <person name="Zhang X."/>
            <person name="Li P."/>
            <person name="Qiu J."/>
            <person name="Olsen K.M."/>
            <person name="Qiu Y."/>
        </authorList>
    </citation>
    <scope>NUCLEOTIDE SEQUENCE</scope>
    <source>
        <strain evidence="10">KIB01</strain>
    </source>
</reference>
<dbReference type="PANTHER" id="PTHR48063:SF98">
    <property type="entry name" value="LRR RECEPTOR-LIKE SERINE_THREONINE-PROTEIN KINASE FLS2"/>
    <property type="match status" value="1"/>
</dbReference>
<keyword evidence="4 9" id="KW-1133">Transmembrane helix</keyword>
<keyword evidence="6" id="KW-0675">Receptor</keyword>
<evidence type="ECO:0000256" key="7">
    <source>
        <dbReference type="ARBA" id="ARBA00023180"/>
    </source>
</evidence>
<proteinExistence type="predicted"/>
<feature type="compositionally biased region" description="Polar residues" evidence="8">
    <location>
        <begin position="62"/>
        <end position="72"/>
    </location>
</feature>
<name>A0AAD9XJE6_9ROSI</name>
<evidence type="ECO:0000256" key="1">
    <source>
        <dbReference type="ARBA" id="ARBA00004479"/>
    </source>
</evidence>
<dbReference type="PANTHER" id="PTHR48063">
    <property type="entry name" value="LRR RECEPTOR-LIKE KINASE"/>
    <property type="match status" value="1"/>
</dbReference>
<dbReference type="SUPFAM" id="SSF52058">
    <property type="entry name" value="L domain-like"/>
    <property type="match status" value="1"/>
</dbReference>
<dbReference type="Proteomes" id="UP001280121">
    <property type="component" value="Unassembled WGS sequence"/>
</dbReference>
<comment type="caution">
    <text evidence="10">The sequence shown here is derived from an EMBL/GenBank/DDBJ whole genome shotgun (WGS) entry which is preliminary data.</text>
</comment>
<accession>A0AAD9XJE6</accession>
<evidence type="ECO:0000256" key="2">
    <source>
        <dbReference type="ARBA" id="ARBA00022692"/>
    </source>
</evidence>
<evidence type="ECO:0000256" key="8">
    <source>
        <dbReference type="SAM" id="MobiDB-lite"/>
    </source>
</evidence>
<keyword evidence="2 9" id="KW-0812">Transmembrane</keyword>
<protein>
    <submittedName>
        <fullName evidence="10">Uncharacterized protein</fullName>
    </submittedName>
</protein>
<evidence type="ECO:0000256" key="4">
    <source>
        <dbReference type="ARBA" id="ARBA00022989"/>
    </source>
</evidence>
<keyword evidence="7" id="KW-0325">Glycoprotein</keyword>
<organism evidence="10 11">
    <name type="scientific">Dipteronia dyeriana</name>
    <dbReference type="NCBI Taxonomy" id="168575"/>
    <lineage>
        <taxon>Eukaryota</taxon>
        <taxon>Viridiplantae</taxon>
        <taxon>Streptophyta</taxon>
        <taxon>Embryophyta</taxon>
        <taxon>Tracheophyta</taxon>
        <taxon>Spermatophyta</taxon>
        <taxon>Magnoliopsida</taxon>
        <taxon>eudicotyledons</taxon>
        <taxon>Gunneridae</taxon>
        <taxon>Pentapetalae</taxon>
        <taxon>rosids</taxon>
        <taxon>malvids</taxon>
        <taxon>Sapindales</taxon>
        <taxon>Sapindaceae</taxon>
        <taxon>Hippocastanoideae</taxon>
        <taxon>Acereae</taxon>
        <taxon>Dipteronia</taxon>
    </lineage>
</organism>
<dbReference type="GO" id="GO:0016020">
    <property type="term" value="C:membrane"/>
    <property type="evidence" value="ECO:0007669"/>
    <property type="project" value="UniProtKB-SubCell"/>
</dbReference>
<evidence type="ECO:0000256" key="5">
    <source>
        <dbReference type="ARBA" id="ARBA00023136"/>
    </source>
</evidence>